<reference evidence="2 3" key="1">
    <citation type="submission" date="2021-06" db="EMBL/GenBank/DDBJ databases">
        <authorList>
            <person name="Sun Q."/>
            <person name="Li D."/>
        </authorList>
    </citation>
    <scope>NUCLEOTIDE SEQUENCE [LARGE SCALE GENOMIC DNA]</scope>
    <source>
        <strain evidence="2 3">MSJ-4</strain>
    </source>
</reference>
<name>A0ABS6F1S5_9CLOT</name>
<comment type="caution">
    <text evidence="2">The sequence shown here is derived from an EMBL/GenBank/DDBJ whole genome shotgun (WGS) entry which is preliminary data.</text>
</comment>
<feature type="domain" description="Radical SAM core" evidence="1">
    <location>
        <begin position="2"/>
        <end position="102"/>
    </location>
</feature>
<proteinExistence type="predicted"/>
<protein>
    <submittedName>
        <fullName evidence="2">4Fe-4S cluster-binding domain-containing protein</fullName>
    </submittedName>
</protein>
<gene>
    <name evidence="2" type="ORF">KQI89_08650</name>
</gene>
<dbReference type="EMBL" id="JAHLQL010000002">
    <property type="protein sequence ID" value="MBU5591834.1"/>
    <property type="molecule type" value="Genomic_DNA"/>
</dbReference>
<evidence type="ECO:0000313" key="2">
    <source>
        <dbReference type="EMBL" id="MBU5591834.1"/>
    </source>
</evidence>
<organism evidence="2 3">
    <name type="scientific">Clostridium simiarum</name>
    <dbReference type="NCBI Taxonomy" id="2841506"/>
    <lineage>
        <taxon>Bacteria</taxon>
        <taxon>Bacillati</taxon>
        <taxon>Bacillota</taxon>
        <taxon>Clostridia</taxon>
        <taxon>Eubacteriales</taxon>
        <taxon>Clostridiaceae</taxon>
        <taxon>Clostridium</taxon>
    </lineage>
</organism>
<dbReference type="Proteomes" id="UP000736583">
    <property type="component" value="Unassembled WGS sequence"/>
</dbReference>
<keyword evidence="3" id="KW-1185">Reference proteome</keyword>
<evidence type="ECO:0000313" key="3">
    <source>
        <dbReference type="Proteomes" id="UP000736583"/>
    </source>
</evidence>
<evidence type="ECO:0000259" key="1">
    <source>
        <dbReference type="Pfam" id="PF04055"/>
    </source>
</evidence>
<sequence>MNCVYCFQRYDNKDIKNIKIGEYSKIISKHIDDKENEIIIFGGEPFIDKNIENLQYLFDVANMKNKLSFFTNGCYSIKIDELIKNNKSSINHLTITLDGPERIHNN</sequence>
<accession>A0ABS6F1S5</accession>
<dbReference type="Pfam" id="PF04055">
    <property type="entry name" value="Radical_SAM"/>
    <property type="match status" value="1"/>
</dbReference>
<dbReference type="InterPro" id="IPR007197">
    <property type="entry name" value="rSAM"/>
</dbReference>
<dbReference type="RefSeq" id="WP_216456771.1">
    <property type="nucleotide sequence ID" value="NZ_JAHLQL010000002.1"/>
</dbReference>